<evidence type="ECO:0000313" key="5">
    <source>
        <dbReference type="Proteomes" id="UP001499990"/>
    </source>
</evidence>
<evidence type="ECO:0000256" key="1">
    <source>
        <dbReference type="SAM" id="MobiDB-lite"/>
    </source>
</evidence>
<gene>
    <name evidence="3" type="ORF">GCM10020367_03430</name>
    <name evidence="4" type="ORF">GCM10020367_65410</name>
</gene>
<evidence type="ECO:0000313" key="4">
    <source>
        <dbReference type="EMBL" id="GAA3379913.1"/>
    </source>
</evidence>
<reference evidence="4" key="1">
    <citation type="journal article" date="2014" name="Int. J. Syst. Evol. Microbiol.">
        <title>Complete genome of a new Firmicutes species belonging to the dominant human colonic microbiota ('Ruminococcus bicirculans') reveals two chromosomes and a selective capacity to utilize plant glucans.</title>
        <authorList>
            <consortium name="NISC Comparative Sequencing Program"/>
            <person name="Wegmann U."/>
            <person name="Louis P."/>
            <person name="Goesmann A."/>
            <person name="Henrissat B."/>
            <person name="Duncan S.H."/>
            <person name="Flint H.J."/>
        </authorList>
    </citation>
    <scope>NUCLEOTIDE SEQUENCE</scope>
    <source>
        <strain evidence="4">JCM 9651</strain>
    </source>
</reference>
<accession>A0ABP6SLI3</accession>
<feature type="region of interest" description="Disordered" evidence="1">
    <location>
        <begin position="79"/>
        <end position="98"/>
    </location>
</feature>
<protein>
    <recommendedName>
        <fullName evidence="2">Transposase IS4-like domain-containing protein</fullName>
    </recommendedName>
</protein>
<evidence type="ECO:0000259" key="2">
    <source>
        <dbReference type="Pfam" id="PF01609"/>
    </source>
</evidence>
<feature type="domain" description="Transposase IS4-like" evidence="2">
    <location>
        <begin position="5"/>
        <end position="50"/>
    </location>
</feature>
<organism evidence="4 5">
    <name type="scientific">Streptomyces sannanensis</name>
    <dbReference type="NCBI Taxonomy" id="285536"/>
    <lineage>
        <taxon>Bacteria</taxon>
        <taxon>Bacillati</taxon>
        <taxon>Actinomycetota</taxon>
        <taxon>Actinomycetes</taxon>
        <taxon>Kitasatosporales</taxon>
        <taxon>Streptomycetaceae</taxon>
        <taxon>Streptomyces</taxon>
    </lineage>
</organism>
<feature type="region of interest" description="Disordered" evidence="1">
    <location>
        <begin position="1"/>
        <end position="23"/>
    </location>
</feature>
<dbReference type="Proteomes" id="UP001499990">
    <property type="component" value="Unassembled WGS sequence"/>
</dbReference>
<name>A0ABP6SLI3_9ACTN</name>
<sequence length="98" mass="10614">MDGPETCPASTRGYDGGKMRDGRKRHILTNSGGLLLEVTVTAGNVHDSQAPVRGACSPWMEEPEDFVSVPASCRGTVRAHPRYEDQPPGISPALRRVR</sequence>
<evidence type="ECO:0000313" key="3">
    <source>
        <dbReference type="EMBL" id="GAA3367784.1"/>
    </source>
</evidence>
<dbReference type="EMBL" id="BAAAYL010000001">
    <property type="protein sequence ID" value="GAA3379913.1"/>
    <property type="molecule type" value="Genomic_DNA"/>
</dbReference>
<dbReference type="EMBL" id="BAAAYL010000001">
    <property type="protein sequence ID" value="GAA3367784.1"/>
    <property type="molecule type" value="Genomic_DNA"/>
</dbReference>
<comment type="caution">
    <text evidence="4">The sequence shown here is derived from an EMBL/GenBank/DDBJ whole genome shotgun (WGS) entry which is preliminary data.</text>
</comment>
<dbReference type="Pfam" id="PF01609">
    <property type="entry name" value="DDE_Tnp_1"/>
    <property type="match status" value="1"/>
</dbReference>
<keyword evidence="5" id="KW-1185">Reference proteome</keyword>
<reference evidence="4" key="3">
    <citation type="submission" date="2023-12" db="EMBL/GenBank/DDBJ databases">
        <authorList>
            <person name="Sun Q."/>
            <person name="Inoue M."/>
        </authorList>
    </citation>
    <scope>NUCLEOTIDE SEQUENCE</scope>
    <source>
        <strain evidence="4">JCM 9651</strain>
    </source>
</reference>
<proteinExistence type="predicted"/>
<dbReference type="RefSeq" id="WP_425586131.1">
    <property type="nucleotide sequence ID" value="NZ_BAAAYL010000001.1"/>
</dbReference>
<reference evidence="5" key="2">
    <citation type="journal article" date="2019" name="Int. J. Syst. Evol. Microbiol.">
        <title>The Global Catalogue of Microorganisms (GCM) 10K type strain sequencing project: providing services to taxonomists for standard genome sequencing and annotation.</title>
        <authorList>
            <consortium name="The Broad Institute Genomics Platform"/>
            <consortium name="The Broad Institute Genome Sequencing Center for Infectious Disease"/>
            <person name="Wu L."/>
            <person name="Ma J."/>
        </authorList>
    </citation>
    <scope>NUCLEOTIDE SEQUENCE [LARGE SCALE GENOMIC DNA]</scope>
    <source>
        <strain evidence="5">JCM 9651</strain>
    </source>
</reference>
<dbReference type="InterPro" id="IPR002559">
    <property type="entry name" value="Transposase_11"/>
</dbReference>